<dbReference type="InterPro" id="IPR004701">
    <property type="entry name" value="PTS_EIIA_man-typ"/>
</dbReference>
<dbReference type="SUPFAM" id="SSF53062">
    <property type="entry name" value="PTS system fructose IIA component-like"/>
    <property type="match status" value="1"/>
</dbReference>
<organism evidence="7 8">
    <name type="scientific">Fusobacterium varium ATCC 27725</name>
    <dbReference type="NCBI Taxonomy" id="469618"/>
    <lineage>
        <taxon>Bacteria</taxon>
        <taxon>Fusobacteriati</taxon>
        <taxon>Fusobacteriota</taxon>
        <taxon>Fusobacteriia</taxon>
        <taxon>Fusobacteriales</taxon>
        <taxon>Fusobacteriaceae</taxon>
        <taxon>Fusobacterium</taxon>
    </lineage>
</organism>
<dbReference type="GO" id="GO:0016301">
    <property type="term" value="F:kinase activity"/>
    <property type="evidence" value="ECO:0007669"/>
    <property type="project" value="UniProtKB-KW"/>
</dbReference>
<keyword evidence="8" id="KW-1185">Reference proteome</keyword>
<keyword evidence="7" id="KW-0418">Kinase</keyword>
<keyword evidence="4" id="KW-0808">Transferase</keyword>
<evidence type="ECO:0000259" key="6">
    <source>
        <dbReference type="PROSITE" id="PS51096"/>
    </source>
</evidence>
<comment type="subunit">
    <text evidence="5">Homodimer. The dihydroxyacetone kinase complex is composed of a homodimer of DhaM, a homodimer of DhaK and the subunit DhaL.</text>
</comment>
<dbReference type="Gene3D" id="3.40.50.510">
    <property type="entry name" value="Phosphotransferase system, mannose-type IIA component"/>
    <property type="match status" value="1"/>
</dbReference>
<dbReference type="PANTHER" id="PTHR38594:SF1">
    <property type="entry name" value="PEP-DEPENDENT DIHYDROXYACETONE KINASE, PHOSPHORYL DONOR SUBUNIT DHAM"/>
    <property type="match status" value="1"/>
</dbReference>
<dbReference type="PROSITE" id="PS51096">
    <property type="entry name" value="PTS_EIIA_TYPE_4"/>
    <property type="match status" value="1"/>
</dbReference>
<name>A0ABM6U774_FUSVA</name>
<dbReference type="InterPro" id="IPR036662">
    <property type="entry name" value="PTS_EIIA_man-typ_sf"/>
</dbReference>
<evidence type="ECO:0000256" key="2">
    <source>
        <dbReference type="ARBA" id="ARBA00002788"/>
    </source>
</evidence>
<dbReference type="InterPro" id="IPR012844">
    <property type="entry name" value="DhaM_N"/>
</dbReference>
<dbReference type="Pfam" id="PF03610">
    <property type="entry name" value="EIIA-man"/>
    <property type="match status" value="1"/>
</dbReference>
<dbReference type="NCBIfam" id="TIGR02364">
    <property type="entry name" value="dha_pts"/>
    <property type="match status" value="1"/>
</dbReference>
<evidence type="ECO:0000313" key="7">
    <source>
        <dbReference type="EMBL" id="AVQ32271.1"/>
    </source>
</evidence>
<sequence length="134" mass="14758">MIIMVGIVIVSHSKKLAHEIIELCNEMKKYDFPVINGSGTTGNHLGSDPMIIKEAIENAYSEDGVLIFGDIGSSILNSEMAIEFLDEEYNRSKIKIADAPIVEGTLIAMSINDGKTSLEDILEELKDLKNFNKV</sequence>
<accession>A0ABM6U774</accession>
<comment type="catalytic activity">
    <reaction evidence="1">
        <text>dihydroxyacetone + phosphoenolpyruvate = dihydroxyacetone phosphate + pyruvate</text>
        <dbReference type="Rhea" id="RHEA:18381"/>
        <dbReference type="ChEBI" id="CHEBI:15361"/>
        <dbReference type="ChEBI" id="CHEBI:16016"/>
        <dbReference type="ChEBI" id="CHEBI:57642"/>
        <dbReference type="ChEBI" id="CHEBI:58702"/>
        <dbReference type="EC" id="2.7.1.121"/>
    </reaction>
</comment>
<comment type="function">
    <text evidence="2">Component of the dihydroxyacetone kinase complex, which is responsible for the phosphoenolpyruvate (PEP)-dependent phosphorylation of dihydroxyacetone. DhaM serves as the phosphoryl donor. Is phosphorylated by phosphoenolpyruvate in an EI- and HPr-dependent reaction, and a phosphorelay system on histidine residues finally leads to phosphoryl transfer to DhaL and dihydroxyacetone.</text>
</comment>
<dbReference type="Proteomes" id="UP000241238">
    <property type="component" value="Chromosome"/>
</dbReference>
<dbReference type="EC" id="2.7.1.121" evidence="3"/>
<protein>
    <recommendedName>
        <fullName evidence="3">phosphoenolpyruvate--glycerone phosphotransferase</fullName>
        <ecNumber evidence="3">2.7.1.121</ecNumber>
    </recommendedName>
</protein>
<dbReference type="InterPro" id="IPR039643">
    <property type="entry name" value="DhaM"/>
</dbReference>
<evidence type="ECO:0000313" key="8">
    <source>
        <dbReference type="Proteomes" id="UP000241238"/>
    </source>
</evidence>
<dbReference type="PANTHER" id="PTHR38594">
    <property type="entry name" value="PEP-DEPENDENT DIHYDROXYACETONE KINASE, PHOSPHORYL DONOR SUBUNIT DHAM"/>
    <property type="match status" value="1"/>
</dbReference>
<evidence type="ECO:0000256" key="4">
    <source>
        <dbReference type="ARBA" id="ARBA00022679"/>
    </source>
</evidence>
<feature type="domain" description="PTS EIIA type-4" evidence="6">
    <location>
        <begin position="4"/>
        <end position="134"/>
    </location>
</feature>
<evidence type="ECO:0000256" key="3">
    <source>
        <dbReference type="ARBA" id="ARBA00012095"/>
    </source>
</evidence>
<reference evidence="8" key="1">
    <citation type="journal article" date="2018" name="MSphere">
        <title>Fusobacterium Genomics Using MinION and Illumina Sequencing Enables Genome Completion and Correction.</title>
        <authorList>
            <person name="Todd S.M."/>
            <person name="Settlage R.E."/>
            <person name="Lahmers K.K."/>
            <person name="Slade D.J."/>
        </authorList>
    </citation>
    <scope>NUCLEOTIDE SEQUENCE [LARGE SCALE GENOMIC DNA]</scope>
    <source>
        <strain evidence="8">ATCC 27725</strain>
    </source>
</reference>
<evidence type="ECO:0000256" key="1">
    <source>
        <dbReference type="ARBA" id="ARBA00001113"/>
    </source>
</evidence>
<gene>
    <name evidence="7" type="ORF">C4N18_13960</name>
</gene>
<evidence type="ECO:0000256" key="5">
    <source>
        <dbReference type="ARBA" id="ARBA00046577"/>
    </source>
</evidence>
<dbReference type="EMBL" id="CP028103">
    <property type="protein sequence ID" value="AVQ32271.1"/>
    <property type="molecule type" value="Genomic_DNA"/>
</dbReference>
<proteinExistence type="predicted"/>